<keyword evidence="3" id="KW-1185">Reference proteome</keyword>
<accession>A0A016U7R4</accession>
<organism evidence="2 3">
    <name type="scientific">Ancylostoma ceylanicum</name>
    <dbReference type="NCBI Taxonomy" id="53326"/>
    <lineage>
        <taxon>Eukaryota</taxon>
        <taxon>Metazoa</taxon>
        <taxon>Ecdysozoa</taxon>
        <taxon>Nematoda</taxon>
        <taxon>Chromadorea</taxon>
        <taxon>Rhabditida</taxon>
        <taxon>Rhabditina</taxon>
        <taxon>Rhabditomorpha</taxon>
        <taxon>Strongyloidea</taxon>
        <taxon>Ancylostomatidae</taxon>
        <taxon>Ancylostomatinae</taxon>
        <taxon>Ancylostoma</taxon>
    </lineage>
</organism>
<feature type="region of interest" description="Disordered" evidence="1">
    <location>
        <begin position="32"/>
        <end position="67"/>
    </location>
</feature>
<comment type="caution">
    <text evidence="2">The sequence shown here is derived from an EMBL/GenBank/DDBJ whole genome shotgun (WGS) entry which is preliminary data.</text>
</comment>
<dbReference type="EMBL" id="JARK01001389">
    <property type="protein sequence ID" value="EYC10961.1"/>
    <property type="molecule type" value="Genomic_DNA"/>
</dbReference>
<evidence type="ECO:0000313" key="3">
    <source>
        <dbReference type="Proteomes" id="UP000024635"/>
    </source>
</evidence>
<reference evidence="3" key="1">
    <citation type="journal article" date="2015" name="Nat. Genet.">
        <title>The genome and transcriptome of the zoonotic hookworm Ancylostoma ceylanicum identify infection-specific gene families.</title>
        <authorList>
            <person name="Schwarz E.M."/>
            <person name="Hu Y."/>
            <person name="Antoshechkin I."/>
            <person name="Miller M.M."/>
            <person name="Sternberg P.W."/>
            <person name="Aroian R.V."/>
        </authorList>
    </citation>
    <scope>NUCLEOTIDE SEQUENCE</scope>
    <source>
        <strain evidence="3">HY135</strain>
    </source>
</reference>
<evidence type="ECO:0000256" key="1">
    <source>
        <dbReference type="SAM" id="MobiDB-lite"/>
    </source>
</evidence>
<gene>
    <name evidence="2" type="primary">Acey_s0053.g2393</name>
    <name evidence="2" type="ORF">Y032_0053g2393</name>
</gene>
<dbReference type="AlphaFoldDB" id="A0A016U7R4"/>
<protein>
    <submittedName>
        <fullName evidence="2">Uncharacterized protein</fullName>
    </submittedName>
</protein>
<name>A0A016U7R4_9BILA</name>
<evidence type="ECO:0000313" key="2">
    <source>
        <dbReference type="EMBL" id="EYC10961.1"/>
    </source>
</evidence>
<dbReference type="Proteomes" id="UP000024635">
    <property type="component" value="Unassembled WGS sequence"/>
</dbReference>
<feature type="compositionally biased region" description="Low complexity" evidence="1">
    <location>
        <begin position="37"/>
        <end position="52"/>
    </location>
</feature>
<sequence length="67" mass="7156">MASCGTRSKGFSRSRKAMCSGFCFSPCFRSAGVPHGSHPSSRSSLRNHNLNPAYPGSIPVRNPLICS</sequence>
<proteinExistence type="predicted"/>